<evidence type="ECO:0000259" key="1">
    <source>
        <dbReference type="PROSITE" id="PS51186"/>
    </source>
</evidence>
<keyword evidence="3" id="KW-1185">Reference proteome</keyword>
<protein>
    <submittedName>
        <fullName evidence="2">GNAT family N-acetyltransferase</fullName>
    </submittedName>
</protein>
<dbReference type="EMBL" id="CP081150">
    <property type="protein sequence ID" value="QZA77941.1"/>
    <property type="molecule type" value="Genomic_DNA"/>
</dbReference>
<dbReference type="InterPro" id="IPR016181">
    <property type="entry name" value="Acyl_CoA_acyltransferase"/>
</dbReference>
<gene>
    <name evidence="2" type="ORF">K4H28_00410</name>
</gene>
<dbReference type="Proteomes" id="UP000825679">
    <property type="component" value="Chromosome"/>
</dbReference>
<organism evidence="2 3">
    <name type="scientific">Deefgea tanakiae</name>
    <dbReference type="NCBI Taxonomy" id="2865840"/>
    <lineage>
        <taxon>Bacteria</taxon>
        <taxon>Pseudomonadati</taxon>
        <taxon>Pseudomonadota</taxon>
        <taxon>Betaproteobacteria</taxon>
        <taxon>Neisseriales</taxon>
        <taxon>Chitinibacteraceae</taxon>
        <taxon>Deefgea</taxon>
    </lineage>
</organism>
<dbReference type="InterPro" id="IPR000182">
    <property type="entry name" value="GNAT_dom"/>
</dbReference>
<feature type="domain" description="N-acetyltransferase" evidence="1">
    <location>
        <begin position="2"/>
        <end position="140"/>
    </location>
</feature>
<proteinExistence type="predicted"/>
<dbReference type="CDD" id="cd04301">
    <property type="entry name" value="NAT_SF"/>
    <property type="match status" value="1"/>
</dbReference>
<dbReference type="PROSITE" id="PS51186">
    <property type="entry name" value="GNAT"/>
    <property type="match status" value="1"/>
</dbReference>
<accession>A0ABX8Z5T7</accession>
<reference evidence="2 3" key="1">
    <citation type="submission" date="2021-08" db="EMBL/GenBank/DDBJ databases">
        <title>complete genome sequencing of Deefgea sp. D25.</title>
        <authorList>
            <person name="Bae J.-W."/>
            <person name="Gim D.-H."/>
        </authorList>
    </citation>
    <scope>NUCLEOTIDE SEQUENCE [LARGE SCALE GENOMIC DNA]</scope>
    <source>
        <strain evidence="2 3">D25</strain>
    </source>
</reference>
<dbReference type="RefSeq" id="WP_221006319.1">
    <property type="nucleotide sequence ID" value="NZ_CP081150.1"/>
</dbReference>
<dbReference type="Gene3D" id="3.40.630.30">
    <property type="match status" value="1"/>
</dbReference>
<dbReference type="Pfam" id="PF00583">
    <property type="entry name" value="Acetyltransf_1"/>
    <property type="match status" value="1"/>
</dbReference>
<dbReference type="SUPFAM" id="SSF55729">
    <property type="entry name" value="Acyl-CoA N-acyltransferases (Nat)"/>
    <property type="match status" value="1"/>
</dbReference>
<evidence type="ECO:0000313" key="3">
    <source>
        <dbReference type="Proteomes" id="UP000825679"/>
    </source>
</evidence>
<name>A0ABX8Z5T7_9NEIS</name>
<evidence type="ECO:0000313" key="2">
    <source>
        <dbReference type="EMBL" id="QZA77941.1"/>
    </source>
</evidence>
<sequence length="141" mass="16249">MMKIELSTNVERELINDKLVQFNLQNVPFSQKEAFIDLSFSIKDEVGEIIGGINSVLYCWHVLHIDILFIDESHRGKGYGKLLLEQAENAARQQGGYMVHLDTFDWQAKSFYLNAGYKVFGQLENCPASHTRFYMKKTLNP</sequence>